<evidence type="ECO:0000313" key="1">
    <source>
        <dbReference type="EMBL" id="KAK1935294.1"/>
    </source>
</evidence>
<reference evidence="1" key="1">
    <citation type="journal article" date="2014" name="Nucleic Acids Res.">
        <title>The evolutionary dynamics of variant antigen genes in Babesia reveal a history of genomic innovation underlying host-parasite interaction.</title>
        <authorList>
            <person name="Jackson A.P."/>
            <person name="Otto T.D."/>
            <person name="Darby A."/>
            <person name="Ramaprasad A."/>
            <person name="Xia D."/>
            <person name="Echaide I.E."/>
            <person name="Farber M."/>
            <person name="Gahlot S."/>
            <person name="Gamble J."/>
            <person name="Gupta D."/>
            <person name="Gupta Y."/>
            <person name="Jackson L."/>
            <person name="Malandrin L."/>
            <person name="Malas T.B."/>
            <person name="Moussa E."/>
            <person name="Nair M."/>
            <person name="Reid A.J."/>
            <person name="Sanders M."/>
            <person name="Sharma J."/>
            <person name="Tracey A."/>
            <person name="Quail M.A."/>
            <person name="Weir W."/>
            <person name="Wastling J.M."/>
            <person name="Hall N."/>
            <person name="Willadsen P."/>
            <person name="Lingelbach K."/>
            <person name="Shiels B."/>
            <person name="Tait A."/>
            <person name="Berriman M."/>
            <person name="Allred D.R."/>
            <person name="Pain A."/>
        </authorList>
    </citation>
    <scope>NUCLEOTIDE SEQUENCE</scope>
    <source>
        <strain evidence="1">1802A</strain>
    </source>
</reference>
<reference evidence="1" key="2">
    <citation type="submission" date="2021-05" db="EMBL/GenBank/DDBJ databases">
        <authorList>
            <person name="Pain A."/>
        </authorList>
    </citation>
    <scope>NUCLEOTIDE SEQUENCE</scope>
    <source>
        <strain evidence="1">1802A</strain>
    </source>
</reference>
<evidence type="ECO:0000313" key="2">
    <source>
        <dbReference type="Proteomes" id="UP001195914"/>
    </source>
</evidence>
<gene>
    <name evidence="1" type="ORF">X943_001638</name>
</gene>
<protein>
    <submittedName>
        <fullName evidence="1">Uncharacterized protein</fullName>
    </submittedName>
</protein>
<sequence length="88" mass="9363">MAGQSVIPSTDKHEATENLLEGPGISIRLKAHGLFEFIGNLLAFIGAMKIPTGELSSNEAVGVLTNKPLVKIFAGAFNTIRIPRAPTY</sequence>
<comment type="caution">
    <text evidence="1">The sequence shown here is derived from an EMBL/GenBank/DDBJ whole genome shotgun (WGS) entry which is preliminary data.</text>
</comment>
<organism evidence="1 2">
    <name type="scientific">Babesia divergens</name>
    <dbReference type="NCBI Taxonomy" id="32595"/>
    <lineage>
        <taxon>Eukaryota</taxon>
        <taxon>Sar</taxon>
        <taxon>Alveolata</taxon>
        <taxon>Apicomplexa</taxon>
        <taxon>Aconoidasida</taxon>
        <taxon>Piroplasmida</taxon>
        <taxon>Babesiidae</taxon>
        <taxon>Babesia</taxon>
    </lineage>
</organism>
<dbReference type="EMBL" id="JAHBMH010000055">
    <property type="protein sequence ID" value="KAK1935294.1"/>
    <property type="molecule type" value="Genomic_DNA"/>
</dbReference>
<name>A0AAD9GBF9_BABDI</name>
<proteinExistence type="predicted"/>
<dbReference type="AlphaFoldDB" id="A0AAD9GBF9"/>
<dbReference type="Proteomes" id="UP001195914">
    <property type="component" value="Unassembled WGS sequence"/>
</dbReference>
<accession>A0AAD9GBF9</accession>
<keyword evidence="2" id="KW-1185">Reference proteome</keyword>